<dbReference type="Pfam" id="PF00069">
    <property type="entry name" value="Pkinase"/>
    <property type="match status" value="1"/>
</dbReference>
<evidence type="ECO:0000256" key="3">
    <source>
        <dbReference type="ARBA" id="ARBA00022741"/>
    </source>
</evidence>
<feature type="region of interest" description="Disordered" evidence="6">
    <location>
        <begin position="219"/>
        <end position="239"/>
    </location>
</feature>
<dbReference type="Proteomes" id="UP000660262">
    <property type="component" value="Unassembled WGS sequence"/>
</dbReference>
<dbReference type="PANTHER" id="PTHR24353">
    <property type="entry name" value="CYCLIC NUCLEOTIDE-DEPENDENT PROTEIN KINASE"/>
    <property type="match status" value="1"/>
</dbReference>
<evidence type="ECO:0000256" key="6">
    <source>
        <dbReference type="SAM" id="MobiDB-lite"/>
    </source>
</evidence>
<dbReference type="SUPFAM" id="SSF56112">
    <property type="entry name" value="Protein kinase-like (PK-like)"/>
    <property type="match status" value="1"/>
</dbReference>
<dbReference type="SMART" id="SM00220">
    <property type="entry name" value="S_TKc"/>
    <property type="match status" value="1"/>
</dbReference>
<dbReference type="GO" id="GO:0005524">
    <property type="term" value="F:ATP binding"/>
    <property type="evidence" value="ECO:0007669"/>
    <property type="project" value="UniProtKB-KW"/>
</dbReference>
<dbReference type="PANTHER" id="PTHR24353:SF139">
    <property type="match status" value="1"/>
</dbReference>
<dbReference type="InterPro" id="IPR008271">
    <property type="entry name" value="Ser/Thr_kinase_AS"/>
</dbReference>
<evidence type="ECO:0000313" key="9">
    <source>
        <dbReference type="EMBL" id="GHP01584.1"/>
    </source>
</evidence>
<feature type="domain" description="AGC-kinase C-terminal" evidence="8">
    <location>
        <begin position="188"/>
        <end position="239"/>
    </location>
</feature>
<evidence type="ECO:0000256" key="1">
    <source>
        <dbReference type="ARBA" id="ARBA00022527"/>
    </source>
</evidence>
<accession>A0A830H3K4</accession>
<keyword evidence="2" id="KW-0808">Transferase</keyword>
<proteinExistence type="predicted"/>
<dbReference type="PROSITE" id="PS00108">
    <property type="entry name" value="PROTEIN_KINASE_ST"/>
    <property type="match status" value="1"/>
</dbReference>
<keyword evidence="4" id="KW-0418">Kinase</keyword>
<dbReference type="EMBL" id="BNJQ01000001">
    <property type="protein sequence ID" value="GHP01584.1"/>
    <property type="molecule type" value="Genomic_DNA"/>
</dbReference>
<keyword evidence="1" id="KW-0723">Serine/threonine-protein kinase</keyword>
<dbReference type="PROSITE" id="PS51285">
    <property type="entry name" value="AGC_KINASE_CTER"/>
    <property type="match status" value="1"/>
</dbReference>
<sequence>MSEPAKICGCISSGGEGVLTGMKEKQARFYVASIAMVLDYMHNLRVVYRDLKPENVLLDAQGYIKMGDFGFAKVLEDRNRTYTFCGTPGYVAPENVLATGYNTAVDWWSLGVLIYVLLCVKQPFGDPSEDPLTIMLRIINTSFEVQYPSFLSTDAVNVITRFLQRKPSMRLGATREGLKAIKSHPWFAGFDWDLLEARKMTPAIDPKLLVRDTRRLQAFEDDKKPPKPSAKADRVFSDF</sequence>
<evidence type="ECO:0000256" key="5">
    <source>
        <dbReference type="ARBA" id="ARBA00022840"/>
    </source>
</evidence>
<protein>
    <recommendedName>
        <fullName evidence="11">Protein kinase domain-containing protein</fullName>
    </recommendedName>
</protein>
<comment type="caution">
    <text evidence="9">The sequence shown here is derived from an EMBL/GenBank/DDBJ whole genome shotgun (WGS) entry which is preliminary data.</text>
</comment>
<dbReference type="Gene3D" id="1.10.510.10">
    <property type="entry name" value="Transferase(Phosphotransferase) domain 1"/>
    <property type="match status" value="1"/>
</dbReference>
<dbReference type="FunFam" id="1.10.510.10:FF:000210">
    <property type="entry name" value="Non-specific serine/threonine protein kinase"/>
    <property type="match status" value="1"/>
</dbReference>
<dbReference type="InterPro" id="IPR000719">
    <property type="entry name" value="Prot_kinase_dom"/>
</dbReference>
<name>A0A830H3K4_9CHLO</name>
<dbReference type="InterPro" id="IPR011009">
    <property type="entry name" value="Kinase-like_dom_sf"/>
</dbReference>
<evidence type="ECO:0008006" key="11">
    <source>
        <dbReference type="Google" id="ProtNLM"/>
    </source>
</evidence>
<keyword evidence="3" id="KW-0547">Nucleotide-binding</keyword>
<dbReference type="AlphaFoldDB" id="A0A830H3K4"/>
<dbReference type="GO" id="GO:0005952">
    <property type="term" value="C:cAMP-dependent protein kinase complex"/>
    <property type="evidence" value="ECO:0007669"/>
    <property type="project" value="TreeGrafter"/>
</dbReference>
<evidence type="ECO:0000259" key="8">
    <source>
        <dbReference type="PROSITE" id="PS51285"/>
    </source>
</evidence>
<feature type="domain" description="Protein kinase" evidence="7">
    <location>
        <begin position="1"/>
        <end position="187"/>
    </location>
</feature>
<evidence type="ECO:0000256" key="4">
    <source>
        <dbReference type="ARBA" id="ARBA00022777"/>
    </source>
</evidence>
<dbReference type="GO" id="GO:0004691">
    <property type="term" value="F:cAMP-dependent protein kinase activity"/>
    <property type="evidence" value="ECO:0007669"/>
    <property type="project" value="TreeGrafter"/>
</dbReference>
<evidence type="ECO:0000313" key="10">
    <source>
        <dbReference type="Proteomes" id="UP000660262"/>
    </source>
</evidence>
<keyword evidence="10" id="KW-1185">Reference proteome</keyword>
<dbReference type="OrthoDB" id="417078at2759"/>
<dbReference type="InterPro" id="IPR000961">
    <property type="entry name" value="AGC-kinase_C"/>
</dbReference>
<dbReference type="PROSITE" id="PS50011">
    <property type="entry name" value="PROTEIN_KINASE_DOM"/>
    <property type="match status" value="1"/>
</dbReference>
<evidence type="ECO:0000259" key="7">
    <source>
        <dbReference type="PROSITE" id="PS50011"/>
    </source>
</evidence>
<organism evidence="9 10">
    <name type="scientific">Pycnococcus provasolii</name>
    <dbReference type="NCBI Taxonomy" id="41880"/>
    <lineage>
        <taxon>Eukaryota</taxon>
        <taxon>Viridiplantae</taxon>
        <taxon>Chlorophyta</taxon>
        <taxon>Pseudoscourfieldiophyceae</taxon>
        <taxon>Pseudoscourfieldiales</taxon>
        <taxon>Pycnococcaceae</taxon>
        <taxon>Pycnococcus</taxon>
    </lineage>
</organism>
<gene>
    <name evidence="9" type="ORF">PPROV_000034000</name>
</gene>
<evidence type="ECO:0000256" key="2">
    <source>
        <dbReference type="ARBA" id="ARBA00022679"/>
    </source>
</evidence>
<keyword evidence="5" id="KW-0067">ATP-binding</keyword>
<dbReference type="Gene3D" id="3.30.200.20">
    <property type="entry name" value="Phosphorylase Kinase, domain 1"/>
    <property type="match status" value="1"/>
</dbReference>
<reference evidence="9" key="1">
    <citation type="submission" date="2020-10" db="EMBL/GenBank/DDBJ databases">
        <title>Unveiling of a novel bifunctional photoreceptor, Dualchrome1, isolated from a cosmopolitan green alga.</title>
        <authorList>
            <person name="Suzuki S."/>
            <person name="Kawachi M."/>
        </authorList>
    </citation>
    <scope>NUCLEOTIDE SEQUENCE</scope>
    <source>
        <strain evidence="9">NIES 2893</strain>
    </source>
</reference>